<keyword evidence="2 8" id="KW-0645">Protease</keyword>
<dbReference type="AlphaFoldDB" id="A0A6G7VGJ1"/>
<dbReference type="GO" id="GO:0006508">
    <property type="term" value="P:proteolysis"/>
    <property type="evidence" value="ECO:0007669"/>
    <property type="project" value="UniProtKB-KW"/>
</dbReference>
<dbReference type="InterPro" id="IPR036590">
    <property type="entry name" value="SRAP-like"/>
</dbReference>
<keyword evidence="7" id="KW-0456">Lyase</keyword>
<evidence type="ECO:0000256" key="5">
    <source>
        <dbReference type="ARBA" id="ARBA00023124"/>
    </source>
</evidence>
<dbReference type="GO" id="GO:0003697">
    <property type="term" value="F:single-stranded DNA binding"/>
    <property type="evidence" value="ECO:0007669"/>
    <property type="project" value="InterPro"/>
</dbReference>
<dbReference type="GO" id="GO:0106300">
    <property type="term" value="P:protein-DNA covalent cross-linking repair"/>
    <property type="evidence" value="ECO:0007669"/>
    <property type="project" value="InterPro"/>
</dbReference>
<accession>A0A6G7VGJ1</accession>
<dbReference type="PANTHER" id="PTHR13604">
    <property type="entry name" value="DC12-RELATED"/>
    <property type="match status" value="1"/>
</dbReference>
<keyword evidence="11" id="KW-1185">Reference proteome</keyword>
<dbReference type="InterPro" id="IPR003738">
    <property type="entry name" value="SRAP"/>
</dbReference>
<dbReference type="Pfam" id="PF02586">
    <property type="entry name" value="SRAP"/>
    <property type="match status" value="1"/>
</dbReference>
<dbReference type="GO" id="GO:0008233">
    <property type="term" value="F:peptidase activity"/>
    <property type="evidence" value="ECO:0007669"/>
    <property type="project" value="UniProtKB-KW"/>
</dbReference>
<dbReference type="Proteomes" id="UP000502699">
    <property type="component" value="Chromosome"/>
</dbReference>
<reference evidence="11" key="1">
    <citation type="submission" date="2020-01" db="EMBL/GenBank/DDBJ databases">
        <title>Caldichromatium gen. nov., sp. nov., a thermophilic purple sulfur bacterium member of the family Chromatiaceae isolated from Nakabusa hot spring, Japan.</title>
        <authorList>
            <person name="Saini M.K."/>
            <person name="Hanada S."/>
            <person name="Tank M."/>
        </authorList>
    </citation>
    <scope>NUCLEOTIDE SEQUENCE [LARGE SCALE GENOMIC DNA]</scope>
    <source>
        <strain evidence="11">No.7</strain>
    </source>
</reference>
<name>A0A6G7VGJ1_9GAMM</name>
<keyword evidence="3" id="KW-0227">DNA damage</keyword>
<gene>
    <name evidence="10" type="ORF">GWK36_14385</name>
</gene>
<evidence type="ECO:0000256" key="8">
    <source>
        <dbReference type="RuleBase" id="RU364100"/>
    </source>
</evidence>
<dbReference type="SUPFAM" id="SSF143081">
    <property type="entry name" value="BB1717-like"/>
    <property type="match status" value="1"/>
</dbReference>
<evidence type="ECO:0000313" key="10">
    <source>
        <dbReference type="EMBL" id="QIK38985.1"/>
    </source>
</evidence>
<keyword evidence="5" id="KW-0190">Covalent protein-DNA linkage</keyword>
<dbReference type="PANTHER" id="PTHR13604:SF0">
    <property type="entry name" value="ABASIC SITE PROCESSING PROTEIN HMCES"/>
    <property type="match status" value="1"/>
</dbReference>
<keyword evidence="4 8" id="KW-0378">Hydrolase</keyword>
<evidence type="ECO:0000256" key="9">
    <source>
        <dbReference type="SAM" id="MobiDB-lite"/>
    </source>
</evidence>
<evidence type="ECO:0000256" key="3">
    <source>
        <dbReference type="ARBA" id="ARBA00022763"/>
    </source>
</evidence>
<dbReference type="RefSeq" id="WP_166272183.1">
    <property type="nucleotide sequence ID" value="NZ_CP048029.1"/>
</dbReference>
<evidence type="ECO:0000313" key="11">
    <source>
        <dbReference type="Proteomes" id="UP000502699"/>
    </source>
</evidence>
<comment type="similarity">
    <text evidence="1 8">Belongs to the SOS response-associated peptidase family.</text>
</comment>
<evidence type="ECO:0000256" key="7">
    <source>
        <dbReference type="ARBA" id="ARBA00023239"/>
    </source>
</evidence>
<dbReference type="Gene3D" id="3.90.1680.10">
    <property type="entry name" value="SOS response associated peptidase-like"/>
    <property type="match status" value="1"/>
</dbReference>
<evidence type="ECO:0000256" key="1">
    <source>
        <dbReference type="ARBA" id="ARBA00008136"/>
    </source>
</evidence>
<dbReference type="EMBL" id="CP048029">
    <property type="protein sequence ID" value="QIK38985.1"/>
    <property type="molecule type" value="Genomic_DNA"/>
</dbReference>
<dbReference type="GO" id="GO:0016829">
    <property type="term" value="F:lyase activity"/>
    <property type="evidence" value="ECO:0007669"/>
    <property type="project" value="UniProtKB-KW"/>
</dbReference>
<dbReference type="KEGG" id="cjap:GWK36_14385"/>
<evidence type="ECO:0000256" key="6">
    <source>
        <dbReference type="ARBA" id="ARBA00023125"/>
    </source>
</evidence>
<sequence length="227" mass="25734">MCGRLAQYRPAAELAAQFNAKLVGEPPPPRYNLAPRHWVLAVRLDPQGERELVRLYWGLIPPWAKGRSFGDRTFNARAETVAVKPSFRAAFRQRRCLIPVDGFYEWQKTPTGKQPYFIARRDGQPLALAGLWERWADPDSGEALESMTIIVTEAHERLCPIHDRMPVILDLRDHDLWLAQHSLSAEASRWLCASSLVDPVQAQPVSPRVNRADADDPSLIQPITQLE</sequence>
<feature type="region of interest" description="Disordered" evidence="9">
    <location>
        <begin position="203"/>
        <end position="227"/>
    </location>
</feature>
<proteinExistence type="inferred from homology"/>
<evidence type="ECO:0000256" key="4">
    <source>
        <dbReference type="ARBA" id="ARBA00022801"/>
    </source>
</evidence>
<organism evidence="10 11">
    <name type="scientific">Caldichromatium japonicum</name>
    <dbReference type="NCBI Taxonomy" id="2699430"/>
    <lineage>
        <taxon>Bacteria</taxon>
        <taxon>Pseudomonadati</taxon>
        <taxon>Pseudomonadota</taxon>
        <taxon>Gammaproteobacteria</taxon>
        <taxon>Chromatiales</taxon>
        <taxon>Chromatiaceae</taxon>
        <taxon>Caldichromatium</taxon>
    </lineage>
</organism>
<keyword evidence="6" id="KW-0238">DNA-binding</keyword>
<dbReference type="EC" id="3.4.-.-" evidence="8"/>
<protein>
    <recommendedName>
        <fullName evidence="8">Abasic site processing protein</fullName>
        <ecNumber evidence="8">3.4.-.-</ecNumber>
    </recommendedName>
</protein>
<evidence type="ECO:0000256" key="2">
    <source>
        <dbReference type="ARBA" id="ARBA00022670"/>
    </source>
</evidence>